<evidence type="ECO:0000313" key="1">
    <source>
        <dbReference type="EMBL" id="KAK0141177.1"/>
    </source>
</evidence>
<sequence length="221" mass="24658">MSSVGTGPDAQNNLYWKLLSCSRPHATAMEGSWTWTGSLALYTPGVGCRRESSSILQQSVLCETEGLKQCTFLKEQDMQMLVLITYRNVCFLMLLQVQFVEVAETDCEDLRMWRPAIINHLYWTAASTPIGDPYLMEAKWQSIVNHVQDIHNHNTPAFTSCSHPPLEGETRDKEWLEPGTESIAAFVKECPQVIPTASDLITGSISLCVAPKHTGFSFLGM</sequence>
<dbReference type="EMBL" id="JAOPHQ010003981">
    <property type="protein sequence ID" value="KAK0141177.1"/>
    <property type="molecule type" value="Genomic_DNA"/>
</dbReference>
<gene>
    <name evidence="1" type="ORF">N1851_021819</name>
</gene>
<keyword evidence="2" id="KW-1185">Reference proteome</keyword>
<protein>
    <submittedName>
        <fullName evidence="1">Uncharacterized protein</fullName>
    </submittedName>
</protein>
<name>A0AA47MIZ3_MERPO</name>
<reference evidence="1" key="1">
    <citation type="journal article" date="2023" name="Front. Mar. Sci.">
        <title>A new Merluccius polli reference genome to investigate the effects of global change in West African waters.</title>
        <authorList>
            <person name="Mateo J.L."/>
            <person name="Blanco-Fernandez C."/>
            <person name="Garcia-Vazquez E."/>
            <person name="Machado-Schiaffino G."/>
        </authorList>
    </citation>
    <scope>NUCLEOTIDE SEQUENCE</scope>
    <source>
        <strain evidence="1">C29</strain>
        <tissue evidence="1">Fin</tissue>
    </source>
</reference>
<dbReference type="PANTHER" id="PTHR31751:SF42">
    <property type="entry name" value="PROTEIN CBG10204"/>
    <property type="match status" value="1"/>
</dbReference>
<organism evidence="1 2">
    <name type="scientific">Merluccius polli</name>
    <name type="common">Benguela hake</name>
    <name type="synonym">Merluccius cadenati</name>
    <dbReference type="NCBI Taxonomy" id="89951"/>
    <lineage>
        <taxon>Eukaryota</taxon>
        <taxon>Metazoa</taxon>
        <taxon>Chordata</taxon>
        <taxon>Craniata</taxon>
        <taxon>Vertebrata</taxon>
        <taxon>Euteleostomi</taxon>
        <taxon>Actinopterygii</taxon>
        <taxon>Neopterygii</taxon>
        <taxon>Teleostei</taxon>
        <taxon>Neoteleostei</taxon>
        <taxon>Acanthomorphata</taxon>
        <taxon>Zeiogadaria</taxon>
        <taxon>Gadariae</taxon>
        <taxon>Gadiformes</taxon>
        <taxon>Gadoidei</taxon>
        <taxon>Merlucciidae</taxon>
        <taxon>Merluccius</taxon>
    </lineage>
</organism>
<comment type="caution">
    <text evidence="1">The sequence shown here is derived from an EMBL/GenBank/DDBJ whole genome shotgun (WGS) entry which is preliminary data.</text>
</comment>
<dbReference type="AlphaFoldDB" id="A0AA47MIZ3"/>
<evidence type="ECO:0000313" key="2">
    <source>
        <dbReference type="Proteomes" id="UP001174136"/>
    </source>
</evidence>
<dbReference type="Proteomes" id="UP001174136">
    <property type="component" value="Unassembled WGS sequence"/>
</dbReference>
<proteinExistence type="predicted"/>
<accession>A0AA47MIZ3</accession>
<dbReference type="PANTHER" id="PTHR31751">
    <property type="entry name" value="SI:CH211-108C17.2-RELATED-RELATED"/>
    <property type="match status" value="1"/>
</dbReference>